<reference evidence="1" key="1">
    <citation type="submission" date="2023-03" db="EMBL/GenBank/DDBJ databases">
        <title>DFI Biobank Strains.</title>
        <authorList>
            <person name="Mostad J."/>
            <person name="Paddock L."/>
            <person name="Medina S."/>
            <person name="Waligurski E."/>
            <person name="Barat B."/>
            <person name="Smith R."/>
            <person name="Burgo V."/>
            <person name="Metcalfe C."/>
            <person name="Woodson C."/>
            <person name="Sundararajan A."/>
            <person name="Ramaswamy R."/>
            <person name="Lin H."/>
            <person name="Pamer E.G."/>
        </authorList>
    </citation>
    <scope>NUCLEOTIDE SEQUENCE</scope>
    <source>
        <strain evidence="1">DFI.9.5</strain>
    </source>
</reference>
<dbReference type="PANTHER" id="PTHR39196">
    <property type="entry name" value="PRIMOSOME, DNAD SUBUNIT"/>
    <property type="match status" value="1"/>
</dbReference>
<proteinExistence type="predicted"/>
<accession>A0AAW6MCK5</accession>
<protein>
    <submittedName>
        <fullName evidence="1">DUF4373 domain-containing protein</fullName>
    </submittedName>
</protein>
<comment type="caution">
    <text evidence="1">The sequence shown here is derived from an EMBL/GenBank/DDBJ whole genome shotgun (WGS) entry which is preliminary data.</text>
</comment>
<organism evidence="1 2">
    <name type="scientific">Bacteroides cellulosilyticus</name>
    <dbReference type="NCBI Taxonomy" id="246787"/>
    <lineage>
        <taxon>Bacteria</taxon>
        <taxon>Pseudomonadati</taxon>
        <taxon>Bacteroidota</taxon>
        <taxon>Bacteroidia</taxon>
        <taxon>Bacteroidales</taxon>
        <taxon>Bacteroidaceae</taxon>
        <taxon>Bacteroides</taxon>
    </lineage>
</organism>
<feature type="non-terminal residue" evidence="1">
    <location>
        <position position="1"/>
    </location>
</feature>
<gene>
    <name evidence="1" type="ORF">PZH42_28450</name>
</gene>
<dbReference type="PANTHER" id="PTHR39196:SF1">
    <property type="entry name" value="PRIMOSOME, DNAD SUBUNIT"/>
    <property type="match status" value="1"/>
</dbReference>
<dbReference type="AlphaFoldDB" id="A0AAW6MCK5"/>
<dbReference type="EMBL" id="JARFID010000506">
    <property type="protein sequence ID" value="MDE8697962.1"/>
    <property type="molecule type" value="Genomic_DNA"/>
</dbReference>
<sequence>GNELSDEEMQEIVELLIAKDIFDRKMYEDHQVLTSVHIQKVWLEATKRRKRDLTPLPYFLMETKVPKNGKEEN</sequence>
<name>A0AAW6MCK5_9BACE</name>
<dbReference type="RefSeq" id="WP_275202994.1">
    <property type="nucleotide sequence ID" value="NZ_JARFID010000506.1"/>
</dbReference>
<evidence type="ECO:0000313" key="2">
    <source>
        <dbReference type="Proteomes" id="UP001221924"/>
    </source>
</evidence>
<evidence type="ECO:0000313" key="1">
    <source>
        <dbReference type="EMBL" id="MDE8697962.1"/>
    </source>
</evidence>
<dbReference type="Proteomes" id="UP001221924">
    <property type="component" value="Unassembled WGS sequence"/>
</dbReference>